<evidence type="ECO:0000313" key="2">
    <source>
        <dbReference type="EMBL" id="PPQ96120.1"/>
    </source>
</evidence>
<feature type="compositionally biased region" description="Polar residues" evidence="1">
    <location>
        <begin position="46"/>
        <end position="56"/>
    </location>
</feature>
<reference evidence="2 3" key="1">
    <citation type="journal article" date="2018" name="Evol. Lett.">
        <title>Horizontal gene cluster transfer increased hallucinogenic mushroom diversity.</title>
        <authorList>
            <person name="Reynolds H.T."/>
            <person name="Vijayakumar V."/>
            <person name="Gluck-Thaler E."/>
            <person name="Korotkin H.B."/>
            <person name="Matheny P.B."/>
            <person name="Slot J.C."/>
        </authorList>
    </citation>
    <scope>NUCLEOTIDE SEQUENCE [LARGE SCALE GENOMIC DNA]</scope>
    <source>
        <strain evidence="2 3">SRW20</strain>
    </source>
</reference>
<feature type="compositionally biased region" description="Polar residues" evidence="1">
    <location>
        <begin position="575"/>
        <end position="592"/>
    </location>
</feature>
<sequence length="751" mass="80690">MSQYANIVSAEQPLPLPQSFYRPDAANAGSAPMPMTGPPTQGPHHQSANTWSQYYSDSPSLPHPASFSLYIHDALPSLPSSSSYASQLPGGAVHAPLTSGTSAFSASGCRDITNANSNHVEYQAQAQSLAFHDYPAQAQRPIVTTPSPRQSTTFPSLFTFGNTRQGTPSSHTSISDYGTGTKGWESPGLNAVEESRYAPSQVCVVDTDGSLEQVTEADFGSRHSSVPASTTTSSSSSHLSVKVEPKDPDDCFVMEAPAFSSTSPLLESLAISRQSTSTGRNQLSRRGQPSQSLAPHTEVPLRATGASEEMRGMMGVFRLNPFSMHSLSNLDDKLGDKDGLKELEAYCGEGQPLEEEPLVFEFQLALNDPPIEEEDEDGDDDEGSPDPDTRRPPGLAPEEEAQLRSFSPSFELHPEEADGDGASVTGVSVAAGRLLHDQGQSPYSQHEQDQLGELWTGTDSGSVSEVDSTSTASRSTHTPLSESPQSIPSTSQVQAVYGYQQDQGYPTSSSTGSVWDAVNEQYQGVDHGQFSSPPVPTSLPAAAKVAPYIYGHANLKAPRLHTTTSHPYLRKSLQNQQALHAHSQSLPTSSPQGYPHAPGSPQAGPSLLHPLAHRAQQPYQHILTQSSIQPQYQPRPNDYEQKRSHMYPSLPQGRQEVLDDVQHFGEPVSPAYMRPGRSVRTHDISDEDNAHVYPPRSHDGGGYMQSPYASPPANVQAVQQTVSPNRRWSLPEAGGGHAHAVGMNGHFLGNA</sequence>
<evidence type="ECO:0000256" key="1">
    <source>
        <dbReference type="SAM" id="MobiDB-lite"/>
    </source>
</evidence>
<feature type="region of interest" description="Disordered" evidence="1">
    <location>
        <begin position="217"/>
        <end position="244"/>
    </location>
</feature>
<dbReference type="Proteomes" id="UP000284706">
    <property type="component" value="Unassembled WGS sequence"/>
</dbReference>
<feature type="region of interest" description="Disordered" evidence="1">
    <location>
        <begin position="273"/>
        <end position="300"/>
    </location>
</feature>
<feature type="region of interest" description="Disordered" evidence="1">
    <location>
        <begin position="624"/>
        <end position="645"/>
    </location>
</feature>
<dbReference type="EMBL" id="NHYE01001394">
    <property type="protein sequence ID" value="PPQ96120.1"/>
    <property type="molecule type" value="Genomic_DNA"/>
</dbReference>
<comment type="caution">
    <text evidence="2">The sequence shown here is derived from an EMBL/GenBank/DDBJ whole genome shotgun (WGS) entry which is preliminary data.</text>
</comment>
<dbReference type="InParanoid" id="A0A409XZB1"/>
<protein>
    <submittedName>
        <fullName evidence="2">Uncharacterized protein</fullName>
    </submittedName>
</protein>
<feature type="compositionally biased region" description="Polar residues" evidence="1">
    <location>
        <begin position="624"/>
        <end position="634"/>
    </location>
</feature>
<keyword evidence="3" id="KW-1185">Reference proteome</keyword>
<accession>A0A409XZB1</accession>
<dbReference type="AlphaFoldDB" id="A0A409XZB1"/>
<dbReference type="OrthoDB" id="3270670at2759"/>
<feature type="compositionally biased region" description="Polar residues" evidence="1">
    <location>
        <begin position="273"/>
        <end position="294"/>
    </location>
</feature>
<feature type="region of interest" description="Disordered" evidence="1">
    <location>
        <begin position="575"/>
        <end position="608"/>
    </location>
</feature>
<proteinExistence type="predicted"/>
<feature type="region of interest" description="Disordered" evidence="1">
    <location>
        <begin position="370"/>
        <end position="492"/>
    </location>
</feature>
<organism evidence="2 3">
    <name type="scientific">Gymnopilus dilepis</name>
    <dbReference type="NCBI Taxonomy" id="231916"/>
    <lineage>
        <taxon>Eukaryota</taxon>
        <taxon>Fungi</taxon>
        <taxon>Dikarya</taxon>
        <taxon>Basidiomycota</taxon>
        <taxon>Agaricomycotina</taxon>
        <taxon>Agaricomycetes</taxon>
        <taxon>Agaricomycetidae</taxon>
        <taxon>Agaricales</taxon>
        <taxon>Agaricineae</taxon>
        <taxon>Hymenogastraceae</taxon>
        <taxon>Gymnopilus</taxon>
    </lineage>
</organism>
<dbReference type="STRING" id="231916.A0A409XZB1"/>
<feature type="region of interest" description="Disordered" evidence="1">
    <location>
        <begin position="159"/>
        <end position="180"/>
    </location>
</feature>
<name>A0A409XZB1_9AGAR</name>
<feature type="compositionally biased region" description="Acidic residues" evidence="1">
    <location>
        <begin position="370"/>
        <end position="385"/>
    </location>
</feature>
<feature type="compositionally biased region" description="Polar residues" evidence="1">
    <location>
        <begin position="159"/>
        <end position="178"/>
    </location>
</feature>
<feature type="compositionally biased region" description="Low complexity" evidence="1">
    <location>
        <begin position="224"/>
        <end position="240"/>
    </location>
</feature>
<evidence type="ECO:0000313" key="3">
    <source>
        <dbReference type="Proteomes" id="UP000284706"/>
    </source>
</evidence>
<feature type="region of interest" description="Disordered" evidence="1">
    <location>
        <begin position="15"/>
        <end position="56"/>
    </location>
</feature>
<gene>
    <name evidence="2" type="ORF">CVT26_004755</name>
</gene>
<feature type="compositionally biased region" description="Polar residues" evidence="1">
    <location>
        <begin position="457"/>
        <end position="492"/>
    </location>
</feature>